<dbReference type="Pfam" id="PF02801">
    <property type="entry name" value="Ketoacyl-synt_C"/>
    <property type="match status" value="1"/>
</dbReference>
<evidence type="ECO:0000256" key="4">
    <source>
        <dbReference type="RuleBase" id="RU003694"/>
    </source>
</evidence>
<evidence type="ECO:0000313" key="8">
    <source>
        <dbReference type="Proteomes" id="UP001501474"/>
    </source>
</evidence>
<dbReference type="PANTHER" id="PTHR11712:SF322">
    <property type="entry name" value="POLYKETIDE BETA-KETOACYL SYNTHASE 2-RELATED"/>
    <property type="match status" value="1"/>
</dbReference>
<protein>
    <submittedName>
        <fullName evidence="7">Ketosynthase chain-length factor</fullName>
    </submittedName>
</protein>
<comment type="caution">
    <text evidence="7">The sequence shown here is derived from an EMBL/GenBank/DDBJ whole genome shotgun (WGS) entry which is preliminary data.</text>
</comment>
<keyword evidence="3" id="KW-0012">Acyltransferase</keyword>
<evidence type="ECO:0000256" key="1">
    <source>
        <dbReference type="ARBA" id="ARBA00008467"/>
    </source>
</evidence>
<dbReference type="InterPro" id="IPR014030">
    <property type="entry name" value="Ketoacyl_synth_N"/>
</dbReference>
<feature type="compositionally biased region" description="Low complexity" evidence="5">
    <location>
        <begin position="282"/>
        <end position="294"/>
    </location>
</feature>
<evidence type="ECO:0000256" key="2">
    <source>
        <dbReference type="ARBA" id="ARBA00022679"/>
    </source>
</evidence>
<dbReference type="RefSeq" id="WP_234750071.1">
    <property type="nucleotide sequence ID" value="NZ_BAAART010000086.1"/>
</dbReference>
<feature type="region of interest" description="Disordered" evidence="5">
    <location>
        <begin position="278"/>
        <end position="318"/>
    </location>
</feature>
<gene>
    <name evidence="7" type="ORF">GCM10010104_41680</name>
</gene>
<dbReference type="SMART" id="SM00825">
    <property type="entry name" value="PKS_KS"/>
    <property type="match status" value="1"/>
</dbReference>
<dbReference type="Gene3D" id="3.40.47.10">
    <property type="match status" value="2"/>
</dbReference>
<keyword evidence="2 4" id="KW-0808">Transferase</keyword>
<dbReference type="InterPro" id="IPR014031">
    <property type="entry name" value="Ketoacyl_synth_C"/>
</dbReference>
<dbReference type="PANTHER" id="PTHR11712">
    <property type="entry name" value="POLYKETIDE SYNTHASE-RELATED"/>
    <property type="match status" value="1"/>
</dbReference>
<dbReference type="InterPro" id="IPR000794">
    <property type="entry name" value="Beta-ketoacyl_synthase"/>
</dbReference>
<dbReference type="InterPro" id="IPR020841">
    <property type="entry name" value="PKS_Beta-ketoAc_synthase_dom"/>
</dbReference>
<feature type="domain" description="Ketosynthase family 3 (KS3)" evidence="6">
    <location>
        <begin position="11"/>
        <end position="451"/>
    </location>
</feature>
<dbReference type="PROSITE" id="PS52004">
    <property type="entry name" value="KS3_2"/>
    <property type="match status" value="1"/>
</dbReference>
<dbReference type="Pfam" id="PF00109">
    <property type="entry name" value="ketoacyl-synt"/>
    <property type="match status" value="1"/>
</dbReference>
<accession>A0ABN3DUP6</accession>
<evidence type="ECO:0000313" key="7">
    <source>
        <dbReference type="EMBL" id="GAA2241766.1"/>
    </source>
</evidence>
<evidence type="ECO:0000256" key="5">
    <source>
        <dbReference type="SAM" id="MobiDB-lite"/>
    </source>
</evidence>
<reference evidence="7 8" key="1">
    <citation type="journal article" date="2019" name="Int. J. Syst. Evol. Microbiol.">
        <title>The Global Catalogue of Microorganisms (GCM) 10K type strain sequencing project: providing services to taxonomists for standard genome sequencing and annotation.</title>
        <authorList>
            <consortium name="The Broad Institute Genomics Platform"/>
            <consortium name="The Broad Institute Genome Sequencing Center for Infectious Disease"/>
            <person name="Wu L."/>
            <person name="Ma J."/>
        </authorList>
    </citation>
    <scope>NUCLEOTIDE SEQUENCE [LARGE SCALE GENOMIC DNA]</scope>
    <source>
        <strain evidence="7 8">JCM 3053</strain>
    </source>
</reference>
<sequence length="459" mass="46696">MSASGIRPGRRGRSVVTGLGVVAPTGIGAARHWESVLSGKSGLGRITRFDPTGYPVRVAGEVPGFHAREQVPGRLVPQTDRFTHFALAAAQDALADAAADPATLPEYEMAVVTASSSGGTEFGQHEMENLYQKGSSWVGAYQSIAWFYAATTGQVSIRHGMRGPCGVICGEQAGGLDALGQSRRLLDTGSRLVLSGGTDASLCPYGLVAQLSTGRLSTEDDPARAYLPFDAAASGFVPGEGGAMLVVESAEAAHARGVPAYGELLGYAAGFDPTADATPKLPATDTAAGPATAHDGTRLPVADGTAAQPPAPNRPTARRSVLVSVIRRALADAGLAPGEVDMVFADASGTPADDLAEARALTEVFGPGGVPVTAPKTLTGRLYAGGAALDVATALLALSAGVVPHTAGLGRPAPGCEIDLVLDRPRQTDPRTALVLARGHGGFTSALVVGAGDRDALRR</sequence>
<dbReference type="Proteomes" id="UP001501474">
    <property type="component" value="Unassembled WGS sequence"/>
</dbReference>
<comment type="similarity">
    <text evidence="1 4">Belongs to the thiolase-like superfamily. Beta-ketoacyl-ACP synthases family.</text>
</comment>
<dbReference type="CDD" id="cd00832">
    <property type="entry name" value="CLF"/>
    <property type="match status" value="1"/>
</dbReference>
<proteinExistence type="inferred from homology"/>
<dbReference type="InterPro" id="IPR016039">
    <property type="entry name" value="Thiolase-like"/>
</dbReference>
<dbReference type="SUPFAM" id="SSF53901">
    <property type="entry name" value="Thiolase-like"/>
    <property type="match status" value="2"/>
</dbReference>
<evidence type="ECO:0000259" key="6">
    <source>
        <dbReference type="PROSITE" id="PS52004"/>
    </source>
</evidence>
<evidence type="ECO:0000256" key="3">
    <source>
        <dbReference type="ARBA" id="ARBA00023315"/>
    </source>
</evidence>
<organism evidence="7 8">
    <name type="scientific">Streptomyces indiaensis</name>
    <dbReference type="NCBI Taxonomy" id="284033"/>
    <lineage>
        <taxon>Bacteria</taxon>
        <taxon>Bacillati</taxon>
        <taxon>Actinomycetota</taxon>
        <taxon>Actinomycetes</taxon>
        <taxon>Kitasatosporales</taxon>
        <taxon>Streptomycetaceae</taxon>
        <taxon>Streptomyces</taxon>
    </lineage>
</organism>
<keyword evidence="8" id="KW-1185">Reference proteome</keyword>
<dbReference type="EMBL" id="BAAART010000086">
    <property type="protein sequence ID" value="GAA2241766.1"/>
    <property type="molecule type" value="Genomic_DNA"/>
</dbReference>
<name>A0ABN3DUP6_9ACTN</name>